<organism evidence="2 3">
    <name type="scientific">Acanthocheilonema viteae</name>
    <name type="common">Filarial nematode worm</name>
    <name type="synonym">Dipetalonema viteae</name>
    <dbReference type="NCBI Taxonomy" id="6277"/>
    <lineage>
        <taxon>Eukaryota</taxon>
        <taxon>Metazoa</taxon>
        <taxon>Ecdysozoa</taxon>
        <taxon>Nematoda</taxon>
        <taxon>Chromadorea</taxon>
        <taxon>Rhabditida</taxon>
        <taxon>Spirurina</taxon>
        <taxon>Spiruromorpha</taxon>
        <taxon>Filarioidea</taxon>
        <taxon>Onchocercidae</taxon>
        <taxon>Acanthocheilonema</taxon>
    </lineage>
</organism>
<evidence type="ECO:0000313" key="2">
    <source>
        <dbReference type="EMBL" id="VBB34117.1"/>
    </source>
</evidence>
<dbReference type="AlphaFoldDB" id="A0A498SP66"/>
<evidence type="ECO:0000256" key="1">
    <source>
        <dbReference type="SAM" id="MobiDB-lite"/>
    </source>
</evidence>
<proteinExistence type="predicted"/>
<gene>
    <name evidence="2" type="ORF">NAV_LOCUS8908</name>
</gene>
<dbReference type="OrthoDB" id="8953942at2759"/>
<dbReference type="EMBL" id="UPTC01003069">
    <property type="protein sequence ID" value="VBB34117.1"/>
    <property type="molecule type" value="Genomic_DNA"/>
</dbReference>
<keyword evidence="3" id="KW-1185">Reference proteome</keyword>
<dbReference type="STRING" id="6277.A0A498SP66"/>
<feature type="region of interest" description="Disordered" evidence="1">
    <location>
        <begin position="121"/>
        <end position="147"/>
    </location>
</feature>
<name>A0A498SP66_ACAVI</name>
<evidence type="ECO:0000313" key="3">
    <source>
        <dbReference type="Proteomes" id="UP000276991"/>
    </source>
</evidence>
<dbReference type="Proteomes" id="UP000276991">
    <property type="component" value="Unassembled WGS sequence"/>
</dbReference>
<accession>A0A498SP66</accession>
<reference evidence="2 3" key="1">
    <citation type="submission" date="2018-08" db="EMBL/GenBank/DDBJ databases">
        <authorList>
            <person name="Laetsch R D."/>
            <person name="Stevens L."/>
            <person name="Kumar S."/>
            <person name="Blaxter L. M."/>
        </authorList>
    </citation>
    <scope>NUCLEOTIDE SEQUENCE [LARGE SCALE GENOMIC DNA]</scope>
</reference>
<protein>
    <submittedName>
        <fullName evidence="2">Uncharacterized protein</fullName>
    </submittedName>
</protein>
<sequence>MSMSDFLVQHILGLRPSSETGSDAANERNTLAITMPKMPAGLQDLHFTANGLTSPMIDYATTLQLMQLQMFCQPGLLNSFLNQMATIGLTMNSSLNNKVTSPIELPTDSCVTPIRERKRLPSRCSDDLPSKRSKVARRLANDSETSSPVSGMFIKVRC</sequence>